<dbReference type="PANTHER" id="PTHR13947:SF37">
    <property type="entry name" value="LD18367P"/>
    <property type="match status" value="1"/>
</dbReference>
<protein>
    <submittedName>
        <fullName evidence="4">GNAT family N-acetyltransferase</fullName>
    </submittedName>
</protein>
<dbReference type="KEGG" id="amaq:GO499_02115"/>
<dbReference type="SUPFAM" id="SSF46785">
    <property type="entry name" value="Winged helix' DNA-binding domain"/>
    <property type="match status" value="1"/>
</dbReference>
<feature type="domain" description="N-acetyltransferase" evidence="3">
    <location>
        <begin position="153"/>
        <end position="309"/>
    </location>
</feature>
<dbReference type="Pfam" id="PF01047">
    <property type="entry name" value="MarR"/>
    <property type="match status" value="1"/>
</dbReference>
<gene>
    <name evidence="4" type="ORF">GO499_02115</name>
</gene>
<dbReference type="Proteomes" id="UP000464495">
    <property type="component" value="Chromosome"/>
</dbReference>
<dbReference type="InterPro" id="IPR000182">
    <property type="entry name" value="GNAT_dom"/>
</dbReference>
<dbReference type="AlphaFoldDB" id="A0A6P1STQ4"/>
<evidence type="ECO:0000259" key="2">
    <source>
        <dbReference type="PROSITE" id="PS50995"/>
    </source>
</evidence>
<dbReference type="GO" id="GO:0003700">
    <property type="term" value="F:DNA-binding transcription factor activity"/>
    <property type="evidence" value="ECO:0007669"/>
    <property type="project" value="InterPro"/>
</dbReference>
<dbReference type="Pfam" id="PF00583">
    <property type="entry name" value="Acetyltransf_1"/>
    <property type="match status" value="1"/>
</dbReference>
<dbReference type="InterPro" id="IPR000835">
    <property type="entry name" value="HTH_MarR-typ"/>
</dbReference>
<dbReference type="InterPro" id="IPR050769">
    <property type="entry name" value="NAT_camello-type"/>
</dbReference>
<dbReference type="EMBL" id="CP046620">
    <property type="protein sequence ID" value="QHQ34064.1"/>
    <property type="molecule type" value="Genomic_DNA"/>
</dbReference>
<evidence type="ECO:0000313" key="5">
    <source>
        <dbReference type="Proteomes" id="UP000464495"/>
    </source>
</evidence>
<keyword evidence="1 4" id="KW-0808">Transferase</keyword>
<dbReference type="RefSeq" id="WP_161860635.1">
    <property type="nucleotide sequence ID" value="NZ_CP046620.1"/>
</dbReference>
<dbReference type="InterPro" id="IPR016181">
    <property type="entry name" value="Acyl_CoA_acyltransferase"/>
</dbReference>
<dbReference type="InterPro" id="IPR036388">
    <property type="entry name" value="WH-like_DNA-bd_sf"/>
</dbReference>
<evidence type="ECO:0000259" key="3">
    <source>
        <dbReference type="PROSITE" id="PS51186"/>
    </source>
</evidence>
<proteinExistence type="predicted"/>
<dbReference type="PANTHER" id="PTHR13947">
    <property type="entry name" value="GNAT FAMILY N-ACETYLTRANSFERASE"/>
    <property type="match status" value="1"/>
</dbReference>
<dbReference type="CDD" id="cd04301">
    <property type="entry name" value="NAT_SF"/>
    <property type="match status" value="1"/>
</dbReference>
<evidence type="ECO:0000256" key="1">
    <source>
        <dbReference type="ARBA" id="ARBA00022679"/>
    </source>
</evidence>
<dbReference type="PROSITE" id="PS50995">
    <property type="entry name" value="HTH_MARR_2"/>
    <property type="match status" value="1"/>
</dbReference>
<dbReference type="SMART" id="SM00347">
    <property type="entry name" value="HTH_MARR"/>
    <property type="match status" value="1"/>
</dbReference>
<dbReference type="SUPFAM" id="SSF55729">
    <property type="entry name" value="Acyl-CoA N-acyltransferases (Nat)"/>
    <property type="match status" value="1"/>
</dbReference>
<dbReference type="PROSITE" id="PS51186">
    <property type="entry name" value="GNAT"/>
    <property type="match status" value="1"/>
</dbReference>
<dbReference type="InterPro" id="IPR036390">
    <property type="entry name" value="WH_DNA-bd_sf"/>
</dbReference>
<dbReference type="Gene3D" id="3.40.630.30">
    <property type="match status" value="1"/>
</dbReference>
<feature type="domain" description="HTH marR-type" evidence="2">
    <location>
        <begin position="1"/>
        <end position="145"/>
    </location>
</feature>
<sequence length="309" mass="33835">MNEPDSTVATVRSFNRFYTTLVGALGESLLASGLALPQLRVFYEIASASESEPPAASDIATHLNMDAGYLSRILSTLEAKGLVNRTPSPGNAKRLALTPTGAGSILFMQVDKASAAEIEALISPLSAPQRRELTDAMATIRRLLGPPTQPAAFVLRDPVPGDLALITAAQAQLYAQEYGFDWHFEALVARITAEFIDGFDPRRERCWVAEREGQIIGSVFVVQQDEHTAKLRLLYVDPSARGLGLGRRLVGECLRFARTAGYGHMTLWTNKNLTAARHIYQSAGFELISEESHRSFGKDLVGQYWGRDL</sequence>
<reference evidence="4 5" key="1">
    <citation type="submission" date="2019-12" db="EMBL/GenBank/DDBJ databases">
        <title>Complete genome sequence of Algicella marina strain 9Alg 56(T) isolated from the red alga Tichocarpus crinitus.</title>
        <authorList>
            <person name="Kim S.-G."/>
            <person name="Nedashkovskaya O.I."/>
        </authorList>
    </citation>
    <scope>NUCLEOTIDE SEQUENCE [LARGE SCALE GENOMIC DNA]</scope>
    <source>
        <strain evidence="4 5">9Alg 56</strain>
    </source>
</reference>
<organism evidence="4 5">
    <name type="scientific">Algicella marina</name>
    <dbReference type="NCBI Taxonomy" id="2683284"/>
    <lineage>
        <taxon>Bacteria</taxon>
        <taxon>Pseudomonadati</taxon>
        <taxon>Pseudomonadota</taxon>
        <taxon>Alphaproteobacteria</taxon>
        <taxon>Rhodobacterales</taxon>
        <taxon>Paracoccaceae</taxon>
        <taxon>Algicella</taxon>
    </lineage>
</organism>
<keyword evidence="5" id="KW-1185">Reference proteome</keyword>
<name>A0A6P1STQ4_9RHOB</name>
<accession>A0A6P1STQ4</accession>
<dbReference type="GO" id="GO:0008080">
    <property type="term" value="F:N-acetyltransferase activity"/>
    <property type="evidence" value="ECO:0007669"/>
    <property type="project" value="InterPro"/>
</dbReference>
<evidence type="ECO:0000313" key="4">
    <source>
        <dbReference type="EMBL" id="QHQ34064.1"/>
    </source>
</evidence>
<dbReference type="Gene3D" id="1.10.10.10">
    <property type="entry name" value="Winged helix-like DNA-binding domain superfamily/Winged helix DNA-binding domain"/>
    <property type="match status" value="1"/>
</dbReference>